<gene>
    <name evidence="2" type="ORF">CO030_00100</name>
</gene>
<sequence>MRTSYKEYKELINERAKKLRINPTLPEDTLWGHLRRRSFMNLKFLRQHPILHLQKQQVHFFIADFCCHEYKLIIEVDGDIHNKEEQKEYDVMRTETLEELGYHIVRFTNNDVIHNIEDVMKKLENFISRLQRNPT</sequence>
<dbReference type="EMBL" id="PFRH01000004">
    <property type="protein sequence ID" value="PJC52970.1"/>
    <property type="molecule type" value="Genomic_DNA"/>
</dbReference>
<dbReference type="Gene3D" id="3.40.960.10">
    <property type="entry name" value="VSR Endonuclease"/>
    <property type="match status" value="1"/>
</dbReference>
<dbReference type="AlphaFoldDB" id="A0A2M8FB68"/>
<dbReference type="Pfam" id="PF04480">
    <property type="entry name" value="DUF559"/>
    <property type="match status" value="1"/>
</dbReference>
<protein>
    <recommendedName>
        <fullName evidence="1">DUF559 domain-containing protein</fullName>
    </recommendedName>
</protein>
<proteinExistence type="predicted"/>
<dbReference type="Proteomes" id="UP000231456">
    <property type="component" value="Unassembled WGS sequence"/>
</dbReference>
<evidence type="ECO:0000313" key="2">
    <source>
        <dbReference type="EMBL" id="PJC52970.1"/>
    </source>
</evidence>
<dbReference type="CDD" id="cd01038">
    <property type="entry name" value="Endonuclease_DUF559"/>
    <property type="match status" value="1"/>
</dbReference>
<accession>A0A2M8FB68</accession>
<comment type="caution">
    <text evidence="2">The sequence shown here is derived from an EMBL/GenBank/DDBJ whole genome shotgun (WGS) entry which is preliminary data.</text>
</comment>
<dbReference type="PANTHER" id="PTHR38590:SF1">
    <property type="entry name" value="BLL0828 PROTEIN"/>
    <property type="match status" value="1"/>
</dbReference>
<evidence type="ECO:0000259" key="1">
    <source>
        <dbReference type="Pfam" id="PF04480"/>
    </source>
</evidence>
<feature type="domain" description="DUF559" evidence="1">
    <location>
        <begin position="13"/>
        <end position="126"/>
    </location>
</feature>
<dbReference type="InterPro" id="IPR011335">
    <property type="entry name" value="Restrct_endonuc-II-like"/>
</dbReference>
<dbReference type="PANTHER" id="PTHR38590">
    <property type="entry name" value="BLL0828 PROTEIN"/>
    <property type="match status" value="1"/>
</dbReference>
<dbReference type="InterPro" id="IPR007569">
    <property type="entry name" value="DUF559"/>
</dbReference>
<evidence type="ECO:0000313" key="3">
    <source>
        <dbReference type="Proteomes" id="UP000231456"/>
    </source>
</evidence>
<reference evidence="3" key="1">
    <citation type="submission" date="2017-09" db="EMBL/GenBank/DDBJ databases">
        <title>Depth-based differentiation of microbial function through sediment-hosted aquifers and enrichment of novel symbionts in the deep terrestrial subsurface.</title>
        <authorList>
            <person name="Probst A.J."/>
            <person name="Ladd B."/>
            <person name="Jarett J.K."/>
            <person name="Geller-Mcgrath D.E."/>
            <person name="Sieber C.M.K."/>
            <person name="Emerson J.B."/>
            <person name="Anantharaman K."/>
            <person name="Thomas B.C."/>
            <person name="Malmstrom R."/>
            <person name="Stieglmeier M."/>
            <person name="Klingl A."/>
            <person name="Woyke T."/>
            <person name="Ryan C.M."/>
            <person name="Banfield J.F."/>
        </authorList>
    </citation>
    <scope>NUCLEOTIDE SEQUENCE [LARGE SCALE GENOMIC DNA]</scope>
</reference>
<organism evidence="2 3">
    <name type="scientific">Candidatus Magasanikbacteria bacterium CG_4_9_14_0_2_um_filter_42_11</name>
    <dbReference type="NCBI Taxonomy" id="1974643"/>
    <lineage>
        <taxon>Bacteria</taxon>
        <taxon>Candidatus Magasanikiibacteriota</taxon>
    </lineage>
</organism>
<dbReference type="SUPFAM" id="SSF52980">
    <property type="entry name" value="Restriction endonuclease-like"/>
    <property type="match status" value="1"/>
</dbReference>
<name>A0A2M8FB68_9BACT</name>
<dbReference type="InterPro" id="IPR047216">
    <property type="entry name" value="Endonuclease_DUF559_bact"/>
</dbReference>